<name>A0A1G8I699_9BACI</name>
<proteinExistence type="predicted"/>
<evidence type="ECO:0000313" key="2">
    <source>
        <dbReference type="Proteomes" id="UP000199163"/>
    </source>
</evidence>
<sequence length="79" mass="9443">MSIPQPYHVSIDIYDKSDHSHEHHQFFYMSLKDTFEEVEKEVRSSMVRLPWQEITINVQDVFLDVEYSPELEGCHEAPF</sequence>
<accession>A0A1G8I699</accession>
<dbReference type="AlphaFoldDB" id="A0A1G8I699"/>
<reference evidence="1 2" key="1">
    <citation type="submission" date="2016-10" db="EMBL/GenBank/DDBJ databases">
        <authorList>
            <person name="de Groot N.N."/>
        </authorList>
    </citation>
    <scope>NUCLEOTIDE SEQUENCE [LARGE SCALE GENOMIC DNA]</scope>
    <source>
        <strain evidence="1 2">DSM 21632</strain>
    </source>
</reference>
<organism evidence="1 2">
    <name type="scientific">Alteribacillus persepolensis</name>
    <dbReference type="NCBI Taxonomy" id="568899"/>
    <lineage>
        <taxon>Bacteria</taxon>
        <taxon>Bacillati</taxon>
        <taxon>Bacillota</taxon>
        <taxon>Bacilli</taxon>
        <taxon>Bacillales</taxon>
        <taxon>Bacillaceae</taxon>
        <taxon>Alteribacillus</taxon>
    </lineage>
</organism>
<gene>
    <name evidence="1" type="ORF">SAMN05192534_12312</name>
</gene>
<dbReference type="Proteomes" id="UP000199163">
    <property type="component" value="Unassembled WGS sequence"/>
</dbReference>
<dbReference type="RefSeq" id="WP_091275531.1">
    <property type="nucleotide sequence ID" value="NZ_FNDK01000023.1"/>
</dbReference>
<keyword evidence="2" id="KW-1185">Reference proteome</keyword>
<evidence type="ECO:0000313" key="1">
    <source>
        <dbReference type="EMBL" id="SDI14485.1"/>
    </source>
</evidence>
<dbReference type="STRING" id="568899.SAMN05192534_12312"/>
<dbReference type="EMBL" id="FNDK01000023">
    <property type="protein sequence ID" value="SDI14485.1"/>
    <property type="molecule type" value="Genomic_DNA"/>
</dbReference>
<protein>
    <submittedName>
        <fullName evidence="1">Uncharacterized protein</fullName>
    </submittedName>
</protein>